<comment type="similarity">
    <text evidence="1">Belongs to the DNA repair enzymes AP/ExoA family.</text>
</comment>
<feature type="active site" description="Proton donor/acceptor" evidence="5">
    <location>
        <position position="237"/>
    </location>
</feature>
<evidence type="ECO:0000256" key="4">
    <source>
        <dbReference type="ARBA" id="ARBA00022842"/>
    </source>
</evidence>
<dbReference type="OrthoDB" id="498125at2759"/>
<evidence type="ECO:0000256" key="5">
    <source>
        <dbReference type="PIRSR" id="PIRSR604808-1"/>
    </source>
</evidence>
<dbReference type="GO" id="GO:0005634">
    <property type="term" value="C:nucleus"/>
    <property type="evidence" value="ECO:0007669"/>
    <property type="project" value="TreeGrafter"/>
</dbReference>
<sequence length="363" mass="40077">MSKRPISPSAGTQTTLESWRTKKPRVEAAEVSGAEKPPSPLGSLDLTKILSWNIDTPVPFLDLPAKKLGSSATSATPRPRHLRELLAQHGFPDFLCLQEVRARPSDADWLAALTAAVNGRGRDGGPRYTAHIALNRAPRGPRHFGVATFAREPGAVAAAREVAWDAEGRVVVLELRAGWALVNVYALNGSEHPWRAPAGAGVVPQTRNERKREFNRLLLREVRAMQARGLRVVLVGDFNISLTAKDCFPRLRTEYPHALARKEFNETFIPGANVVDVFREKHGDEKRFSWFAKGRPQGSDCARVDYALVERTQVDRVVEIEYMDDPKERAHSDHAPLLLVMKDMGKLDTANSGPHGSAEGRQG</sequence>
<dbReference type="PANTHER" id="PTHR22748">
    <property type="entry name" value="AP ENDONUCLEASE"/>
    <property type="match status" value="1"/>
</dbReference>
<evidence type="ECO:0000256" key="7">
    <source>
        <dbReference type="PIRSR" id="PIRSR604808-3"/>
    </source>
</evidence>
<feature type="active site" evidence="5">
    <location>
        <position position="185"/>
    </location>
</feature>
<evidence type="ECO:0000259" key="9">
    <source>
        <dbReference type="Pfam" id="PF03372"/>
    </source>
</evidence>
<evidence type="ECO:0000256" key="1">
    <source>
        <dbReference type="ARBA" id="ARBA00007092"/>
    </source>
</evidence>
<dbReference type="InterPro" id="IPR004808">
    <property type="entry name" value="AP_endonuc_1"/>
</dbReference>
<proteinExistence type="inferred from homology"/>
<gene>
    <name evidence="10" type="ORF">PsYK624_036320</name>
</gene>
<dbReference type="GO" id="GO:0006284">
    <property type="term" value="P:base-excision repair"/>
    <property type="evidence" value="ECO:0007669"/>
    <property type="project" value="TreeGrafter"/>
</dbReference>
<dbReference type="SUPFAM" id="SSF56219">
    <property type="entry name" value="DNase I-like"/>
    <property type="match status" value="1"/>
</dbReference>
<evidence type="ECO:0000313" key="10">
    <source>
        <dbReference type="EMBL" id="GJE87549.1"/>
    </source>
</evidence>
<comment type="caution">
    <text evidence="10">The sequence shown here is derived from an EMBL/GenBank/DDBJ whole genome shotgun (WGS) entry which is preliminary data.</text>
</comment>
<feature type="binding site" evidence="6">
    <location>
        <position position="334"/>
    </location>
    <ligand>
        <name>Mg(2+)</name>
        <dbReference type="ChEBI" id="CHEBI:18420"/>
        <label>1</label>
    </ligand>
</feature>
<dbReference type="InterPro" id="IPR036691">
    <property type="entry name" value="Endo/exonu/phosph_ase_sf"/>
</dbReference>
<keyword evidence="11" id="KW-1185">Reference proteome</keyword>
<dbReference type="GO" id="GO:0008081">
    <property type="term" value="F:phosphoric diester hydrolase activity"/>
    <property type="evidence" value="ECO:0007669"/>
    <property type="project" value="TreeGrafter"/>
</dbReference>
<dbReference type="GO" id="GO:0008311">
    <property type="term" value="F:double-stranded DNA 3'-5' DNA exonuclease activity"/>
    <property type="evidence" value="ECO:0007669"/>
    <property type="project" value="TreeGrafter"/>
</dbReference>
<feature type="binding site" evidence="6">
    <location>
        <position position="99"/>
    </location>
    <ligand>
        <name>Mg(2+)</name>
        <dbReference type="ChEBI" id="CHEBI:18420"/>
        <label>1</label>
    </ligand>
</feature>
<feature type="region of interest" description="Disordered" evidence="8">
    <location>
        <begin position="1"/>
        <end position="40"/>
    </location>
</feature>
<dbReference type="PROSITE" id="PS51435">
    <property type="entry name" value="AP_NUCLEASE_F1_4"/>
    <property type="match status" value="1"/>
</dbReference>
<keyword evidence="6" id="KW-0464">Manganese</keyword>
<feature type="active site" description="Proton acceptor" evidence="5">
    <location>
        <position position="334"/>
    </location>
</feature>
<feature type="binding site" evidence="6">
    <location>
        <position position="237"/>
    </location>
    <ligand>
        <name>Mg(2+)</name>
        <dbReference type="ChEBI" id="CHEBI:18420"/>
        <label>1</label>
    </ligand>
</feature>
<keyword evidence="4 6" id="KW-0460">Magnesium</keyword>
<keyword evidence="3" id="KW-0378">Hydrolase</keyword>
<dbReference type="EMBL" id="BPQB01000006">
    <property type="protein sequence ID" value="GJE87549.1"/>
    <property type="molecule type" value="Genomic_DNA"/>
</dbReference>
<feature type="domain" description="Endonuclease/exonuclease/phosphatase" evidence="9">
    <location>
        <begin position="50"/>
        <end position="311"/>
    </location>
</feature>
<dbReference type="Gene3D" id="3.60.10.10">
    <property type="entry name" value="Endonuclease/exonuclease/phosphatase"/>
    <property type="match status" value="1"/>
</dbReference>
<feature type="site" description="Important for catalytic activity" evidence="7">
    <location>
        <position position="305"/>
    </location>
</feature>
<dbReference type="GO" id="GO:0046872">
    <property type="term" value="F:metal ion binding"/>
    <property type="evidence" value="ECO:0007669"/>
    <property type="project" value="UniProtKB-KW"/>
</dbReference>
<name>A0A9P3LAI2_9APHY</name>
<dbReference type="GO" id="GO:0003906">
    <property type="term" value="F:DNA-(apurinic or apyrimidinic site) endonuclease activity"/>
    <property type="evidence" value="ECO:0007669"/>
    <property type="project" value="TreeGrafter"/>
</dbReference>
<evidence type="ECO:0000256" key="8">
    <source>
        <dbReference type="SAM" id="MobiDB-lite"/>
    </source>
</evidence>
<feature type="binding site" evidence="6">
    <location>
        <position position="239"/>
    </location>
    <ligand>
        <name>Mg(2+)</name>
        <dbReference type="ChEBI" id="CHEBI:18420"/>
        <label>1</label>
    </ligand>
</feature>
<feature type="site" description="Interaction with DNA substrate" evidence="7">
    <location>
        <position position="334"/>
    </location>
</feature>
<accession>A0A9P3LAI2</accession>
<evidence type="ECO:0000313" key="11">
    <source>
        <dbReference type="Proteomes" id="UP000703269"/>
    </source>
</evidence>
<evidence type="ECO:0000256" key="6">
    <source>
        <dbReference type="PIRSR" id="PIRSR604808-2"/>
    </source>
</evidence>
<comment type="cofactor">
    <cofactor evidence="6">
        <name>Mg(2+)</name>
        <dbReference type="ChEBI" id="CHEBI:18420"/>
    </cofactor>
    <cofactor evidence="6">
        <name>Mn(2+)</name>
        <dbReference type="ChEBI" id="CHEBI:29035"/>
    </cofactor>
    <text evidence="6">Probably binds two magnesium or manganese ions per subunit.</text>
</comment>
<dbReference type="Proteomes" id="UP000703269">
    <property type="component" value="Unassembled WGS sequence"/>
</dbReference>
<feature type="compositionally biased region" description="Polar residues" evidence="8">
    <location>
        <begin position="9"/>
        <end position="18"/>
    </location>
</feature>
<feature type="binding site" evidence="6">
    <location>
        <position position="333"/>
    </location>
    <ligand>
        <name>Mg(2+)</name>
        <dbReference type="ChEBI" id="CHEBI:18420"/>
        <label>1</label>
    </ligand>
</feature>
<dbReference type="InterPro" id="IPR005135">
    <property type="entry name" value="Endo/exonuclease/phosphatase"/>
</dbReference>
<feature type="binding site" evidence="6">
    <location>
        <position position="53"/>
    </location>
    <ligand>
        <name>Mg(2+)</name>
        <dbReference type="ChEBI" id="CHEBI:18420"/>
        <label>1</label>
    </ligand>
</feature>
<feature type="site" description="Transition state stabilizer" evidence="7">
    <location>
        <position position="239"/>
    </location>
</feature>
<evidence type="ECO:0000256" key="3">
    <source>
        <dbReference type="ARBA" id="ARBA00022801"/>
    </source>
</evidence>
<dbReference type="AlphaFoldDB" id="A0A9P3LAI2"/>
<evidence type="ECO:0000256" key="2">
    <source>
        <dbReference type="ARBA" id="ARBA00022723"/>
    </source>
</evidence>
<protein>
    <submittedName>
        <fullName evidence="10">DNase I-like protein</fullName>
    </submittedName>
</protein>
<reference evidence="10 11" key="1">
    <citation type="submission" date="2021-08" db="EMBL/GenBank/DDBJ databases">
        <title>Draft Genome Sequence of Phanerochaete sordida strain YK-624.</title>
        <authorList>
            <person name="Mori T."/>
            <person name="Dohra H."/>
            <person name="Suzuki T."/>
            <person name="Kawagishi H."/>
            <person name="Hirai H."/>
        </authorList>
    </citation>
    <scope>NUCLEOTIDE SEQUENCE [LARGE SCALE GENOMIC DNA]</scope>
    <source>
        <strain evidence="10 11">YK-624</strain>
    </source>
</reference>
<organism evidence="10 11">
    <name type="scientific">Phanerochaete sordida</name>
    <dbReference type="NCBI Taxonomy" id="48140"/>
    <lineage>
        <taxon>Eukaryota</taxon>
        <taxon>Fungi</taxon>
        <taxon>Dikarya</taxon>
        <taxon>Basidiomycota</taxon>
        <taxon>Agaricomycotina</taxon>
        <taxon>Agaricomycetes</taxon>
        <taxon>Polyporales</taxon>
        <taxon>Phanerochaetaceae</taxon>
        <taxon>Phanerochaete</taxon>
    </lineage>
</organism>
<dbReference type="Pfam" id="PF03372">
    <property type="entry name" value="Exo_endo_phos"/>
    <property type="match status" value="1"/>
</dbReference>
<dbReference type="PANTHER" id="PTHR22748:SF14">
    <property type="entry name" value="ENDONUCLEASE_EXONUCLEASE_PHOSPHATASE DOMAIN-CONTAINING PROTEIN"/>
    <property type="match status" value="1"/>
</dbReference>
<keyword evidence="2 6" id="KW-0479">Metal-binding</keyword>